<sequence>MTTVQITLPDQLAEEAASAGLLRAERIEALLREQLRVERVAQLRAARHSLAADPVPALTAAEIDSEITAYRDAQRRAAGT</sequence>
<reference evidence="1" key="1">
    <citation type="submission" date="2016-10" db="EMBL/GenBank/DDBJ databases">
        <authorList>
            <person name="de Groot N.N."/>
        </authorList>
    </citation>
    <scope>NUCLEOTIDE SEQUENCE [LARGE SCALE GENOMIC DNA]</scope>
    <source>
        <strain evidence="1">DSM 16957</strain>
    </source>
</reference>
<accession>A0A1G6U6Q9</accession>
<dbReference type="Proteomes" id="UP000199603">
    <property type="component" value="Unassembled WGS sequence"/>
</dbReference>
<dbReference type="RefSeq" id="WP_091239917.1">
    <property type="nucleotide sequence ID" value="NZ_FNAG01000002.1"/>
</dbReference>
<evidence type="ECO:0000313" key="1">
    <source>
        <dbReference type="EMBL" id="SDD36973.1"/>
    </source>
</evidence>
<keyword evidence="2" id="KW-1185">Reference proteome</keyword>
<proteinExistence type="predicted"/>
<dbReference type="EMBL" id="FNAG01000002">
    <property type="protein sequence ID" value="SDD36973.1"/>
    <property type="molecule type" value="Genomic_DNA"/>
</dbReference>
<dbReference type="AlphaFoldDB" id="A0A1G6U6Q9"/>
<name>A0A1G6U6Q9_9GAMM</name>
<organism evidence="1 2">
    <name type="scientific">Aquimonas voraii</name>
    <dbReference type="NCBI Taxonomy" id="265719"/>
    <lineage>
        <taxon>Bacteria</taxon>
        <taxon>Pseudomonadati</taxon>
        <taxon>Pseudomonadota</taxon>
        <taxon>Gammaproteobacteria</taxon>
        <taxon>Lysobacterales</taxon>
        <taxon>Lysobacteraceae</taxon>
        <taxon>Aquimonas</taxon>
    </lineage>
</organism>
<gene>
    <name evidence="1" type="ORF">SAMN04488509_102191</name>
</gene>
<evidence type="ECO:0008006" key="3">
    <source>
        <dbReference type="Google" id="ProtNLM"/>
    </source>
</evidence>
<evidence type="ECO:0000313" key="2">
    <source>
        <dbReference type="Proteomes" id="UP000199603"/>
    </source>
</evidence>
<protein>
    <recommendedName>
        <fullName evidence="3">Antitoxin ParD1/3/4</fullName>
    </recommendedName>
</protein>